<evidence type="ECO:0000313" key="1">
    <source>
        <dbReference type="EMBL" id="RXF74677.1"/>
    </source>
</evidence>
<proteinExistence type="predicted"/>
<name>A0A4Q0MLJ0_9HYPH</name>
<reference evidence="1 2" key="1">
    <citation type="submission" date="2018-12" db="EMBL/GenBank/DDBJ databases">
        <title>bacterium Hansschlegelia zhihuaiae S113.</title>
        <authorList>
            <person name="He J."/>
        </authorList>
    </citation>
    <scope>NUCLEOTIDE SEQUENCE [LARGE SCALE GENOMIC DNA]</scope>
    <source>
        <strain evidence="1 2">S 113</strain>
    </source>
</reference>
<dbReference type="PANTHER" id="PTHR12475:SF4">
    <property type="entry name" value="PROTEIN THEM6"/>
    <property type="match status" value="1"/>
</dbReference>
<gene>
    <name evidence="1" type="ORF">EK403_04605</name>
</gene>
<dbReference type="EMBL" id="RYFI01000003">
    <property type="protein sequence ID" value="RXF74677.1"/>
    <property type="molecule type" value="Genomic_DNA"/>
</dbReference>
<dbReference type="InterPro" id="IPR029069">
    <property type="entry name" value="HotDog_dom_sf"/>
</dbReference>
<dbReference type="InterPro" id="IPR051490">
    <property type="entry name" value="THEM6_lcsJ_thioesterase"/>
</dbReference>
<sequence>MNLWLRLIFLLIATPWRARLSAPFDVSRLRFTVLPTDLDTSMHMNNGRYWTLMDLGRADLLLRTGLWRAVLKRRWTPLMSAGLIRFRRELRLFRSFTLETEVLAWSEDRIVIEHRILRDDGSVGAIALVETGLYDRARRAFVPVAELMKLSGVTAESPPLRPDVAAFLAAEGALKTVTSDGPAAPLDA</sequence>
<dbReference type="Proteomes" id="UP000289708">
    <property type="component" value="Unassembled WGS sequence"/>
</dbReference>
<dbReference type="SUPFAM" id="SSF54637">
    <property type="entry name" value="Thioesterase/thiol ester dehydrase-isomerase"/>
    <property type="match status" value="1"/>
</dbReference>
<accession>A0A4Q0MLJ0</accession>
<dbReference type="RefSeq" id="WP_128776327.1">
    <property type="nucleotide sequence ID" value="NZ_RYFI01000003.1"/>
</dbReference>
<comment type="caution">
    <text evidence="1">The sequence shown here is derived from an EMBL/GenBank/DDBJ whole genome shotgun (WGS) entry which is preliminary data.</text>
</comment>
<protein>
    <submittedName>
        <fullName evidence="1">Thioesterase</fullName>
    </submittedName>
</protein>
<keyword evidence="2" id="KW-1185">Reference proteome</keyword>
<dbReference type="PANTHER" id="PTHR12475">
    <property type="match status" value="1"/>
</dbReference>
<dbReference type="AlphaFoldDB" id="A0A4Q0MLJ0"/>
<evidence type="ECO:0000313" key="2">
    <source>
        <dbReference type="Proteomes" id="UP000289708"/>
    </source>
</evidence>
<dbReference type="OrthoDB" id="3727779at2"/>
<dbReference type="Gene3D" id="3.10.129.10">
    <property type="entry name" value="Hotdog Thioesterase"/>
    <property type="match status" value="1"/>
</dbReference>
<dbReference type="CDD" id="cd00586">
    <property type="entry name" value="4HBT"/>
    <property type="match status" value="1"/>
</dbReference>
<organism evidence="1 2">
    <name type="scientific">Hansschlegelia zhihuaiae</name>
    <dbReference type="NCBI Taxonomy" id="405005"/>
    <lineage>
        <taxon>Bacteria</taxon>
        <taxon>Pseudomonadati</taxon>
        <taxon>Pseudomonadota</taxon>
        <taxon>Alphaproteobacteria</taxon>
        <taxon>Hyphomicrobiales</taxon>
        <taxon>Methylopilaceae</taxon>
        <taxon>Hansschlegelia</taxon>
    </lineage>
</organism>
<dbReference type="Pfam" id="PF13279">
    <property type="entry name" value="4HBT_2"/>
    <property type="match status" value="1"/>
</dbReference>